<sequence length="116" mass="12923">MLLNDPAAVHTFITIMATSYMKPMSNGLDFISLTSHRETEDGPSFLLFTCVRSVLTTKQMPVSEILYMQAALDPVCIPPPCLCIWEVCSVCVYMNVPQFAPLYPHSAAVPRRTLVK</sequence>
<reference evidence="1 2" key="1">
    <citation type="submission" date="2021-07" db="EMBL/GenBank/DDBJ databases">
        <authorList>
            <person name="Palmer J.M."/>
        </authorList>
    </citation>
    <scope>NUCLEOTIDE SEQUENCE [LARGE SCALE GENOMIC DNA]</scope>
    <source>
        <strain evidence="1 2">AT_MEX2019</strain>
        <tissue evidence="1">Muscle</tissue>
    </source>
</reference>
<dbReference type="EMBL" id="JAHUTI010059304">
    <property type="protein sequence ID" value="MED6250887.1"/>
    <property type="molecule type" value="Genomic_DNA"/>
</dbReference>
<proteinExistence type="predicted"/>
<keyword evidence="2" id="KW-1185">Reference proteome</keyword>
<evidence type="ECO:0000313" key="1">
    <source>
        <dbReference type="EMBL" id="MED6250887.1"/>
    </source>
</evidence>
<comment type="caution">
    <text evidence="1">The sequence shown here is derived from an EMBL/GenBank/DDBJ whole genome shotgun (WGS) entry which is preliminary data.</text>
</comment>
<organism evidence="1 2">
    <name type="scientific">Ataeniobius toweri</name>
    <dbReference type="NCBI Taxonomy" id="208326"/>
    <lineage>
        <taxon>Eukaryota</taxon>
        <taxon>Metazoa</taxon>
        <taxon>Chordata</taxon>
        <taxon>Craniata</taxon>
        <taxon>Vertebrata</taxon>
        <taxon>Euteleostomi</taxon>
        <taxon>Actinopterygii</taxon>
        <taxon>Neopterygii</taxon>
        <taxon>Teleostei</taxon>
        <taxon>Neoteleostei</taxon>
        <taxon>Acanthomorphata</taxon>
        <taxon>Ovalentaria</taxon>
        <taxon>Atherinomorphae</taxon>
        <taxon>Cyprinodontiformes</taxon>
        <taxon>Goodeidae</taxon>
        <taxon>Ataeniobius</taxon>
    </lineage>
</organism>
<gene>
    <name evidence="1" type="ORF">ATANTOWER_014147</name>
</gene>
<dbReference type="Proteomes" id="UP001345963">
    <property type="component" value="Unassembled WGS sequence"/>
</dbReference>
<accession>A0ABU7BJQ7</accession>
<evidence type="ECO:0000313" key="2">
    <source>
        <dbReference type="Proteomes" id="UP001345963"/>
    </source>
</evidence>
<protein>
    <submittedName>
        <fullName evidence="1">Uncharacterized protein</fullName>
    </submittedName>
</protein>
<name>A0ABU7BJQ7_9TELE</name>